<feature type="non-terminal residue" evidence="1">
    <location>
        <position position="1"/>
    </location>
</feature>
<dbReference type="SUPFAM" id="SSF48403">
    <property type="entry name" value="Ankyrin repeat"/>
    <property type="match status" value="1"/>
</dbReference>
<name>A0ABU7F9A9_9TELE</name>
<accession>A0ABU7F9A9</accession>
<proteinExistence type="predicted"/>
<keyword evidence="2" id="KW-1185">Reference proteome</keyword>
<dbReference type="Proteomes" id="UP001352852">
    <property type="component" value="Unassembled WGS sequence"/>
</dbReference>
<gene>
    <name evidence="1" type="ORF">CHARACLAT_033319</name>
</gene>
<dbReference type="EMBL" id="JAHUTJ010080665">
    <property type="protein sequence ID" value="MED6295589.1"/>
    <property type="molecule type" value="Genomic_DNA"/>
</dbReference>
<evidence type="ECO:0000313" key="2">
    <source>
        <dbReference type="Proteomes" id="UP001352852"/>
    </source>
</evidence>
<comment type="caution">
    <text evidence="1">The sequence shown here is derived from an EMBL/GenBank/DDBJ whole genome shotgun (WGS) entry which is preliminary data.</text>
</comment>
<evidence type="ECO:0000313" key="1">
    <source>
        <dbReference type="EMBL" id="MED6295589.1"/>
    </source>
</evidence>
<organism evidence="1 2">
    <name type="scientific">Characodon lateralis</name>
    <dbReference type="NCBI Taxonomy" id="208331"/>
    <lineage>
        <taxon>Eukaryota</taxon>
        <taxon>Metazoa</taxon>
        <taxon>Chordata</taxon>
        <taxon>Craniata</taxon>
        <taxon>Vertebrata</taxon>
        <taxon>Euteleostomi</taxon>
        <taxon>Actinopterygii</taxon>
        <taxon>Neopterygii</taxon>
        <taxon>Teleostei</taxon>
        <taxon>Neoteleostei</taxon>
        <taxon>Acanthomorphata</taxon>
        <taxon>Ovalentaria</taxon>
        <taxon>Atherinomorphae</taxon>
        <taxon>Cyprinodontiformes</taxon>
        <taxon>Goodeidae</taxon>
        <taxon>Characodon</taxon>
    </lineage>
</organism>
<reference evidence="1 2" key="1">
    <citation type="submission" date="2021-06" db="EMBL/GenBank/DDBJ databases">
        <authorList>
            <person name="Palmer J.M."/>
        </authorList>
    </citation>
    <scope>NUCLEOTIDE SEQUENCE [LARGE SCALE GENOMIC DNA]</scope>
    <source>
        <strain evidence="1 2">CL_MEX2019</strain>
        <tissue evidence="1">Muscle</tissue>
    </source>
</reference>
<evidence type="ECO:0008006" key="3">
    <source>
        <dbReference type="Google" id="ProtNLM"/>
    </source>
</evidence>
<sequence>SQTDSVDVNIANSDGATAVMLAIRDVDMFEGMATWLPWEYNPVEVVKELLKFSAELRGRDRNSCSALHYAANLSSPLMEEIIPILIEALRER</sequence>
<protein>
    <recommendedName>
        <fullName evidence="3">Ankyrin repeat protein</fullName>
    </recommendedName>
</protein>
<dbReference type="InterPro" id="IPR036770">
    <property type="entry name" value="Ankyrin_rpt-contain_sf"/>
</dbReference>
<dbReference type="Gene3D" id="1.25.40.20">
    <property type="entry name" value="Ankyrin repeat-containing domain"/>
    <property type="match status" value="1"/>
</dbReference>
<feature type="non-terminal residue" evidence="1">
    <location>
        <position position="92"/>
    </location>
</feature>